<dbReference type="Proteomes" id="UP000321425">
    <property type="component" value="Unassembled WGS sequence"/>
</dbReference>
<reference evidence="17 18" key="1">
    <citation type="submission" date="2016-10" db="EMBL/GenBank/DDBJ databases">
        <authorList>
            <person name="de Groot N.N."/>
        </authorList>
    </citation>
    <scope>NUCLEOTIDE SEQUENCE [LARGE SCALE GENOMIC DNA]</scope>
    <source>
        <strain evidence="17 18">DSM 19182</strain>
    </source>
</reference>
<evidence type="ECO:0000256" key="4">
    <source>
        <dbReference type="ARBA" id="ARBA00022723"/>
    </source>
</evidence>
<keyword evidence="6 11" id="KW-0418">Kinase</keyword>
<evidence type="ECO:0000313" key="19">
    <source>
        <dbReference type="Proteomes" id="UP000321425"/>
    </source>
</evidence>
<dbReference type="InterPro" id="IPR020568">
    <property type="entry name" value="Ribosomal_Su5_D2-typ_SF"/>
</dbReference>
<dbReference type="AlphaFoldDB" id="A0A1H7UW57"/>
<evidence type="ECO:0000256" key="2">
    <source>
        <dbReference type="ARBA" id="ARBA00022490"/>
    </source>
</evidence>
<evidence type="ECO:0000313" key="17">
    <source>
        <dbReference type="EMBL" id="SEM01202.1"/>
    </source>
</evidence>
<comment type="catalytic activity">
    <reaction evidence="11">
        <text>alpha-D-galactose + ATP = alpha-D-galactose 1-phosphate + ADP + H(+)</text>
        <dbReference type="Rhea" id="RHEA:13553"/>
        <dbReference type="ChEBI" id="CHEBI:15378"/>
        <dbReference type="ChEBI" id="CHEBI:28061"/>
        <dbReference type="ChEBI" id="CHEBI:30616"/>
        <dbReference type="ChEBI" id="CHEBI:58336"/>
        <dbReference type="ChEBI" id="CHEBI:456216"/>
        <dbReference type="EC" id="2.7.1.6"/>
    </reaction>
</comment>
<dbReference type="Gene3D" id="3.30.230.10">
    <property type="match status" value="1"/>
</dbReference>
<dbReference type="EMBL" id="FOBL01000020">
    <property type="protein sequence ID" value="SEM01202.1"/>
    <property type="molecule type" value="Genomic_DNA"/>
</dbReference>
<evidence type="ECO:0000256" key="9">
    <source>
        <dbReference type="ARBA" id="ARBA00023144"/>
    </source>
</evidence>
<dbReference type="Proteomes" id="UP000198548">
    <property type="component" value="Unassembled WGS sequence"/>
</dbReference>
<sequence>MERKQLMQDFKEQFGHKADRVLFSPGRINLIGEHTDYNGGKVFPCAITMGTYGVVKKREDKEVHAFSGNFPEVGEITFNIQDLSFKKEDNWTNYVKGMIRYMQEKVGELPHGFDLYIYGTIPNGASLSSSASLELLTGVIVRDMYQLDIPQLDLVKLGMRTENEFLGLNSGILDQFAVGMAKKGYAMLLDTNTLEYEQVPVELPDHKIVIMNSMTRRELVDSEYNTRREQCEQALEQLQEVVDVKSLGELSVEAFEEHKHVINDDVLMRRARHAVYENVRTDRAAEALKAGELNTFGQYMNESHKSLDEDYEVTIKATDYLARAAWKEAGVAGARMTGGGFGGCCIAIVENEDVDTFIDHVGRGFKEEIGHDAEFYIAETADGTKEWVAHE</sequence>
<feature type="binding site" evidence="11">
    <location>
        <position position="224"/>
    </location>
    <ligand>
        <name>substrate</name>
    </ligand>
</feature>
<dbReference type="InterPro" id="IPR019741">
    <property type="entry name" value="Galactokinase_CS"/>
</dbReference>
<dbReference type="PANTHER" id="PTHR10457:SF7">
    <property type="entry name" value="GALACTOKINASE-RELATED"/>
    <property type="match status" value="1"/>
</dbReference>
<dbReference type="UniPathway" id="UPA00214"/>
<keyword evidence="19" id="KW-1185">Reference proteome</keyword>
<evidence type="ECO:0000256" key="8">
    <source>
        <dbReference type="ARBA" id="ARBA00022842"/>
    </source>
</evidence>
<comment type="similarity">
    <text evidence="1 11">Belongs to the GHMP kinase family. GalK subfamily.</text>
</comment>
<dbReference type="PIRSF" id="PIRSF000530">
    <property type="entry name" value="Galactokinase"/>
    <property type="match status" value="1"/>
</dbReference>
<feature type="binding site" evidence="11">
    <location>
        <position position="130"/>
    </location>
    <ligand>
        <name>Mg(2+)</name>
        <dbReference type="ChEBI" id="CHEBI:18420"/>
    </ligand>
</feature>
<dbReference type="InterPro" id="IPR019539">
    <property type="entry name" value="GalKase_N"/>
</dbReference>
<feature type="binding site" evidence="11">
    <location>
        <begin position="33"/>
        <end position="36"/>
    </location>
    <ligand>
        <name>substrate</name>
    </ligand>
</feature>
<dbReference type="OrthoDB" id="250531at2"/>
<dbReference type="SUPFAM" id="SSF54211">
    <property type="entry name" value="Ribosomal protein S5 domain 2-like"/>
    <property type="match status" value="1"/>
</dbReference>
<dbReference type="EC" id="2.7.1.6" evidence="11 12"/>
<dbReference type="Pfam" id="PF08544">
    <property type="entry name" value="GHMP_kinases_C"/>
    <property type="match status" value="1"/>
</dbReference>
<dbReference type="NCBIfam" id="TIGR00131">
    <property type="entry name" value="gal_kin"/>
    <property type="match status" value="1"/>
</dbReference>
<evidence type="ECO:0000259" key="15">
    <source>
        <dbReference type="Pfam" id="PF10509"/>
    </source>
</evidence>
<dbReference type="GO" id="GO:0005829">
    <property type="term" value="C:cytosol"/>
    <property type="evidence" value="ECO:0007669"/>
    <property type="project" value="TreeGrafter"/>
</dbReference>
<feature type="site" description="Transition state stabilizer" evidence="11">
    <location>
        <position position="27"/>
    </location>
</feature>
<proteinExistence type="inferred from homology"/>
<evidence type="ECO:0000256" key="6">
    <source>
        <dbReference type="ARBA" id="ARBA00022777"/>
    </source>
</evidence>
<dbReference type="PRINTS" id="PR00473">
    <property type="entry name" value="GALCTOKINASE"/>
</dbReference>
<keyword evidence="9 11" id="KW-0299">Galactose metabolism</keyword>
<dbReference type="InterPro" id="IPR022963">
    <property type="entry name" value="Galactokinase_bac"/>
</dbReference>
<keyword evidence="10 11" id="KW-0119">Carbohydrate metabolism</keyword>
<reference evidence="16 19" key="2">
    <citation type="submission" date="2019-07" db="EMBL/GenBank/DDBJ databases">
        <title>Whole genome shotgun sequence of Alkalibacterium putridalgicola NBRC 103243.</title>
        <authorList>
            <person name="Hosoyama A."/>
            <person name="Uohara A."/>
            <person name="Ohji S."/>
            <person name="Ichikawa N."/>
        </authorList>
    </citation>
    <scope>NUCLEOTIDE SEQUENCE [LARGE SCALE GENOMIC DNA]</scope>
    <source>
        <strain evidence="16 19">NBRC 103243</strain>
    </source>
</reference>
<evidence type="ECO:0000256" key="12">
    <source>
        <dbReference type="NCBIfam" id="TIGR00131"/>
    </source>
</evidence>
<dbReference type="PROSITE" id="PS00106">
    <property type="entry name" value="GALACTOKINASE"/>
    <property type="match status" value="1"/>
</dbReference>
<dbReference type="NCBIfam" id="NF003705">
    <property type="entry name" value="PRK05322.1"/>
    <property type="match status" value="1"/>
</dbReference>
<feature type="binding site" evidence="11">
    <location>
        <position position="67"/>
    </location>
    <ligand>
        <name>ATP</name>
        <dbReference type="ChEBI" id="CHEBI:30616"/>
    </ligand>
</feature>
<keyword evidence="2 11" id="KW-0963">Cytoplasm</keyword>
<evidence type="ECO:0000256" key="1">
    <source>
        <dbReference type="ARBA" id="ARBA00006566"/>
    </source>
</evidence>
<evidence type="ECO:0000313" key="18">
    <source>
        <dbReference type="Proteomes" id="UP000198548"/>
    </source>
</evidence>
<name>A0A1H7UW57_9LACT</name>
<keyword evidence="7 11" id="KW-0067">ATP-binding</keyword>
<evidence type="ECO:0000259" key="14">
    <source>
        <dbReference type="Pfam" id="PF08544"/>
    </source>
</evidence>
<keyword evidence="3 11" id="KW-0808">Transferase</keyword>
<accession>A0A1H7UW57</accession>
<evidence type="ECO:0000256" key="3">
    <source>
        <dbReference type="ARBA" id="ARBA00022679"/>
    </source>
</evidence>
<evidence type="ECO:0000313" key="16">
    <source>
        <dbReference type="EMBL" id="GEK89540.1"/>
    </source>
</evidence>
<dbReference type="PANTHER" id="PTHR10457">
    <property type="entry name" value="MEVALONATE KINASE/GALACTOKINASE"/>
    <property type="match status" value="1"/>
</dbReference>
<evidence type="ECO:0000256" key="7">
    <source>
        <dbReference type="ARBA" id="ARBA00022840"/>
    </source>
</evidence>
<comment type="pathway">
    <text evidence="11">Carbohydrate metabolism; galactose metabolism.</text>
</comment>
<feature type="active site" description="Proton acceptor" evidence="11">
    <location>
        <position position="174"/>
    </location>
</feature>
<comment type="function">
    <text evidence="11">Catalyzes the transfer of the gamma-phosphate of ATP to D-galactose to form alpha-D-galactose-1-phosphate (Gal-1-P).</text>
</comment>
<feature type="binding site" evidence="11">
    <location>
        <position position="162"/>
    </location>
    <ligand>
        <name>Mg(2+)</name>
        <dbReference type="ChEBI" id="CHEBI:18420"/>
    </ligand>
</feature>
<dbReference type="InterPro" id="IPR013750">
    <property type="entry name" value="GHMP_kinase_C_dom"/>
</dbReference>
<dbReference type="SUPFAM" id="SSF55060">
    <property type="entry name" value="GHMP Kinase, C-terminal domain"/>
    <property type="match status" value="1"/>
</dbReference>
<dbReference type="GO" id="GO:0000287">
    <property type="term" value="F:magnesium ion binding"/>
    <property type="evidence" value="ECO:0007669"/>
    <property type="project" value="UniProtKB-UniRule"/>
</dbReference>
<feature type="domain" description="Galactokinase N-terminal" evidence="15">
    <location>
        <begin position="9"/>
        <end position="57"/>
    </location>
</feature>
<dbReference type="InterPro" id="IPR000705">
    <property type="entry name" value="Galactokinase"/>
</dbReference>
<dbReference type="GO" id="GO:0006012">
    <property type="term" value="P:galactose metabolic process"/>
    <property type="evidence" value="ECO:0007669"/>
    <property type="project" value="UniProtKB-UniRule"/>
</dbReference>
<feature type="domain" description="GHMP kinase N-terminal" evidence="13">
    <location>
        <begin position="93"/>
        <end position="180"/>
    </location>
</feature>
<dbReference type="Pfam" id="PF00288">
    <property type="entry name" value="GHMP_kinases_N"/>
    <property type="match status" value="1"/>
</dbReference>
<feature type="domain" description="GHMP kinase C-terminal" evidence="14">
    <location>
        <begin position="284"/>
        <end position="362"/>
    </location>
</feature>
<dbReference type="InterPro" id="IPR006206">
    <property type="entry name" value="Mevalonate/galactokinase"/>
</dbReference>
<dbReference type="GO" id="GO:0004335">
    <property type="term" value="F:galactokinase activity"/>
    <property type="evidence" value="ECO:0007669"/>
    <property type="project" value="UniProtKB-UniRule"/>
</dbReference>
<dbReference type="InterPro" id="IPR006204">
    <property type="entry name" value="GHMP_kinase_N_dom"/>
</dbReference>
<evidence type="ECO:0000259" key="13">
    <source>
        <dbReference type="Pfam" id="PF00288"/>
    </source>
</evidence>
<evidence type="ECO:0000256" key="11">
    <source>
        <dbReference type="HAMAP-Rule" id="MF_00246"/>
    </source>
</evidence>
<dbReference type="STRING" id="426703.SAMN04488100_12020"/>
<comment type="subcellular location">
    <subcellularLocation>
        <location evidence="11">Cytoplasm</location>
    </subcellularLocation>
</comment>
<dbReference type="GO" id="GO:0005524">
    <property type="term" value="F:ATP binding"/>
    <property type="evidence" value="ECO:0007669"/>
    <property type="project" value="UniProtKB-UniRule"/>
</dbReference>
<protein>
    <recommendedName>
        <fullName evidence="11 12">Galactokinase</fullName>
        <ecNumber evidence="11 12">2.7.1.6</ecNumber>
    </recommendedName>
    <alternativeName>
        <fullName evidence="11">Galactose kinase</fullName>
    </alternativeName>
</protein>
<keyword evidence="5 11" id="KW-0547">Nucleotide-binding</keyword>
<dbReference type="FunFam" id="3.30.70.890:FF:000001">
    <property type="entry name" value="Galactokinase"/>
    <property type="match status" value="1"/>
</dbReference>
<evidence type="ECO:0000256" key="10">
    <source>
        <dbReference type="ARBA" id="ARBA00023277"/>
    </source>
</evidence>
<keyword evidence="8 11" id="KW-0460">Magnesium</keyword>
<gene>
    <name evidence="11 16" type="primary">galK</name>
    <name evidence="16" type="ORF">APU01nite_15790</name>
    <name evidence="17" type="ORF">SAMN04488100_12020</name>
</gene>
<dbReference type="Pfam" id="PF10509">
    <property type="entry name" value="GalKase_gal_bdg"/>
    <property type="match status" value="1"/>
</dbReference>
<keyword evidence="4 11" id="KW-0479">Metal-binding</keyword>
<dbReference type="EMBL" id="BJUX01000017">
    <property type="protein sequence ID" value="GEK89540.1"/>
    <property type="molecule type" value="Genomic_DNA"/>
</dbReference>
<organism evidence="17 18">
    <name type="scientific">Alkalibacterium putridalgicola</name>
    <dbReference type="NCBI Taxonomy" id="426703"/>
    <lineage>
        <taxon>Bacteria</taxon>
        <taxon>Bacillati</taxon>
        <taxon>Bacillota</taxon>
        <taxon>Bacilli</taxon>
        <taxon>Lactobacillales</taxon>
        <taxon>Carnobacteriaceae</taxon>
        <taxon>Alkalibacterium</taxon>
    </lineage>
</organism>
<dbReference type="PRINTS" id="PR00959">
    <property type="entry name" value="MEVGALKINASE"/>
</dbReference>
<feature type="binding site" evidence="11">
    <location>
        <begin position="124"/>
        <end position="130"/>
    </location>
    <ligand>
        <name>ATP</name>
        <dbReference type="ChEBI" id="CHEBI:30616"/>
    </ligand>
</feature>
<dbReference type="InterPro" id="IPR036554">
    <property type="entry name" value="GHMP_kinase_C_sf"/>
</dbReference>
<dbReference type="FunFam" id="3.30.230.10:FF:000017">
    <property type="entry name" value="Galactokinase"/>
    <property type="match status" value="1"/>
</dbReference>
<dbReference type="Gene3D" id="3.30.70.890">
    <property type="entry name" value="GHMP kinase, C-terminal domain"/>
    <property type="match status" value="1"/>
</dbReference>
<dbReference type="HAMAP" id="MF_00246">
    <property type="entry name" value="Galactokinase"/>
    <property type="match status" value="1"/>
</dbReference>
<evidence type="ECO:0000256" key="5">
    <source>
        <dbReference type="ARBA" id="ARBA00022741"/>
    </source>
</evidence>
<dbReference type="RefSeq" id="WP_091488597.1">
    <property type="nucleotide sequence ID" value="NZ_BJUX01000017.1"/>
</dbReference>
<dbReference type="InterPro" id="IPR014721">
    <property type="entry name" value="Ribsml_uS5_D2-typ_fold_subgr"/>
</dbReference>